<dbReference type="PRINTS" id="PR00372">
    <property type="entry name" value="FYWHYDRXLASE"/>
</dbReference>
<comment type="caution">
    <text evidence="9">The sequence shown here is derived from an EMBL/GenBank/DDBJ whole genome shotgun (WGS) entry which is preliminary data.</text>
</comment>
<protein>
    <submittedName>
        <fullName evidence="9">Phenylalanine 4-monooxygenase</fullName>
    </submittedName>
</protein>
<dbReference type="InterPro" id="IPR036951">
    <property type="entry name" value="ArAA_hydroxylase_sf"/>
</dbReference>
<reference evidence="9 10" key="1">
    <citation type="submission" date="2024-06" db="EMBL/GenBank/DDBJ databases">
        <title>The Natural Products Discovery Center: Release of the First 8490 Sequenced Strains for Exploring Actinobacteria Biosynthetic Diversity.</title>
        <authorList>
            <person name="Kalkreuter E."/>
            <person name="Kautsar S.A."/>
            <person name="Yang D."/>
            <person name="Bader C.D."/>
            <person name="Teijaro C.N."/>
            <person name="Fluegel L."/>
            <person name="Davis C.M."/>
            <person name="Simpson J.R."/>
            <person name="Lauterbach L."/>
            <person name="Steele A.D."/>
            <person name="Gui C."/>
            <person name="Meng S."/>
            <person name="Li G."/>
            <person name="Viehrig K."/>
            <person name="Ye F."/>
            <person name="Su P."/>
            <person name="Kiefer A.F."/>
            <person name="Nichols A."/>
            <person name="Cepeda A.J."/>
            <person name="Yan W."/>
            <person name="Fan B."/>
            <person name="Jiang Y."/>
            <person name="Adhikari A."/>
            <person name="Zheng C.-J."/>
            <person name="Schuster L."/>
            <person name="Cowan T.M."/>
            <person name="Smanski M.J."/>
            <person name="Chevrette M.G."/>
            <person name="De Carvalho L.P.S."/>
            <person name="Shen B."/>
        </authorList>
    </citation>
    <scope>NUCLEOTIDE SEQUENCE [LARGE SCALE GENOMIC DNA]</scope>
    <source>
        <strain evidence="9 10">NPDC052347</strain>
    </source>
</reference>
<dbReference type="Proteomes" id="UP001552594">
    <property type="component" value="Unassembled WGS sequence"/>
</dbReference>
<evidence type="ECO:0000256" key="4">
    <source>
        <dbReference type="ARBA" id="ARBA00023002"/>
    </source>
</evidence>
<proteinExistence type="inferred from homology"/>
<feature type="region of interest" description="Disordered" evidence="7">
    <location>
        <begin position="1"/>
        <end position="30"/>
    </location>
</feature>
<dbReference type="SUPFAM" id="SSF56534">
    <property type="entry name" value="Aromatic aminoacid monoxygenases, catalytic and oligomerization domains"/>
    <property type="match status" value="1"/>
</dbReference>
<evidence type="ECO:0000256" key="1">
    <source>
        <dbReference type="ARBA" id="ARBA00001954"/>
    </source>
</evidence>
<dbReference type="Gene3D" id="1.10.800.10">
    <property type="entry name" value="Aromatic amino acid hydroxylase"/>
    <property type="match status" value="1"/>
</dbReference>
<evidence type="ECO:0000313" key="10">
    <source>
        <dbReference type="Proteomes" id="UP001552594"/>
    </source>
</evidence>
<dbReference type="Pfam" id="PF00351">
    <property type="entry name" value="Biopterin_H"/>
    <property type="match status" value="1"/>
</dbReference>
<comment type="cofactor">
    <cofactor evidence="1">
        <name>Fe(2+)</name>
        <dbReference type="ChEBI" id="CHEBI:29033"/>
    </cofactor>
</comment>
<keyword evidence="4" id="KW-0560">Oxidoreductase</keyword>
<evidence type="ECO:0000256" key="5">
    <source>
        <dbReference type="ARBA" id="ARBA00023004"/>
    </source>
</evidence>
<keyword evidence="3" id="KW-0479">Metal-binding</keyword>
<gene>
    <name evidence="9" type="ORF">AB0L16_32660</name>
</gene>
<keyword evidence="5" id="KW-0408">Iron</keyword>
<dbReference type="RefSeq" id="WP_109279485.1">
    <property type="nucleotide sequence ID" value="NZ_JBFAUK010000051.1"/>
</dbReference>
<name>A0ABV3K7J0_STRON</name>
<keyword evidence="6" id="KW-0503">Monooxygenase</keyword>
<dbReference type="PANTHER" id="PTHR11473:SF24">
    <property type="entry name" value="PHENYLALANINE-4-HYDROXYLASE"/>
    <property type="match status" value="1"/>
</dbReference>
<feature type="domain" description="Biopterin-dependent aromatic amino acid hydroxylase family profile" evidence="8">
    <location>
        <begin position="1"/>
        <end position="300"/>
    </location>
</feature>
<evidence type="ECO:0000256" key="3">
    <source>
        <dbReference type="ARBA" id="ARBA00022723"/>
    </source>
</evidence>
<dbReference type="InterPro" id="IPR001273">
    <property type="entry name" value="ArAA_hydroxylase"/>
</dbReference>
<comment type="similarity">
    <text evidence="2">Belongs to the biopterin-dependent aromatic amino acid hydroxylase family.</text>
</comment>
<sequence>MGRTWSDDRTPVSPDGRLGPARRHPGRSDPRYLRRREAIVAAARGHRLGDPSPPVVYTPAEQATWRTVCAALTAAHREHACRALLSAWAEAGIPAERIPQHREVSARLAERTGFRLTPAGGVVPNRLFLGALEHGYFHAVQFVRHPALPLYTPEPDVIHDVLGHGLHLVSPEFAELYRAVGRAANRVRTPEALDLVNRVYWFTLELGVVQEAGGIRAFGAALLSSYGELAALHRCRVRELDIRAMATARYPLTGYQPVLFAARSLDHLRDVLLPFLAEFDEDTGRRLGITAPPRVRVSGC</sequence>
<accession>A0ABV3K7J0</accession>
<keyword evidence="10" id="KW-1185">Reference proteome</keyword>
<dbReference type="PROSITE" id="PS51410">
    <property type="entry name" value="BH4_AAA_HYDROXYL_2"/>
    <property type="match status" value="1"/>
</dbReference>
<dbReference type="InterPro" id="IPR036329">
    <property type="entry name" value="Aro-AA_hydroxylase_C_sf"/>
</dbReference>
<organism evidence="9 10">
    <name type="scientific">Streptomyces orinoci</name>
    <name type="common">Streptoverticillium orinoci</name>
    <dbReference type="NCBI Taxonomy" id="67339"/>
    <lineage>
        <taxon>Bacteria</taxon>
        <taxon>Bacillati</taxon>
        <taxon>Actinomycetota</taxon>
        <taxon>Actinomycetes</taxon>
        <taxon>Kitasatosporales</taxon>
        <taxon>Streptomycetaceae</taxon>
        <taxon>Streptomyces</taxon>
    </lineage>
</organism>
<dbReference type="PANTHER" id="PTHR11473">
    <property type="entry name" value="AROMATIC AMINO ACID HYDROXYLASE"/>
    <property type="match status" value="1"/>
</dbReference>
<dbReference type="EMBL" id="JBFAUK010000051">
    <property type="protein sequence ID" value="MEV5511115.1"/>
    <property type="molecule type" value="Genomic_DNA"/>
</dbReference>
<evidence type="ECO:0000256" key="2">
    <source>
        <dbReference type="ARBA" id="ARBA00009712"/>
    </source>
</evidence>
<evidence type="ECO:0000256" key="6">
    <source>
        <dbReference type="ARBA" id="ARBA00023033"/>
    </source>
</evidence>
<evidence type="ECO:0000259" key="8">
    <source>
        <dbReference type="PROSITE" id="PS51410"/>
    </source>
</evidence>
<dbReference type="InterPro" id="IPR019774">
    <property type="entry name" value="Aromatic-AA_hydroxylase_C"/>
</dbReference>
<evidence type="ECO:0000256" key="7">
    <source>
        <dbReference type="SAM" id="MobiDB-lite"/>
    </source>
</evidence>
<evidence type="ECO:0000313" key="9">
    <source>
        <dbReference type="EMBL" id="MEV5511115.1"/>
    </source>
</evidence>
<feature type="compositionally biased region" description="Basic and acidic residues" evidence="7">
    <location>
        <begin position="1"/>
        <end position="10"/>
    </location>
</feature>